<evidence type="ECO:0000313" key="12">
    <source>
        <dbReference type="Proteomes" id="UP000727962"/>
    </source>
</evidence>
<dbReference type="Gene3D" id="3.40.1210.10">
    <property type="entry name" value="Survival protein SurE-like phosphatase/nucleotidase"/>
    <property type="match status" value="1"/>
</dbReference>
<evidence type="ECO:0000256" key="1">
    <source>
        <dbReference type="ARBA" id="ARBA00000815"/>
    </source>
</evidence>
<comment type="cofactor">
    <cofactor evidence="2">
        <name>Mg(2+)</name>
        <dbReference type="ChEBI" id="CHEBI:18420"/>
    </cofactor>
</comment>
<dbReference type="SUPFAM" id="SSF64167">
    <property type="entry name" value="SurE-like"/>
    <property type="match status" value="1"/>
</dbReference>
<keyword evidence="8 9" id="KW-0378">Hydrolase</keyword>
<dbReference type="InterPro" id="IPR036523">
    <property type="entry name" value="SurE-like_sf"/>
</dbReference>
<evidence type="ECO:0000256" key="2">
    <source>
        <dbReference type="ARBA" id="ARBA00001946"/>
    </source>
</evidence>
<dbReference type="GO" id="GO:0005737">
    <property type="term" value="C:cytoplasm"/>
    <property type="evidence" value="ECO:0007669"/>
    <property type="project" value="UniProtKB-SubCell"/>
</dbReference>
<dbReference type="GO" id="GO:0008253">
    <property type="term" value="F:5'-nucleotidase activity"/>
    <property type="evidence" value="ECO:0007669"/>
    <property type="project" value="UniProtKB-UniRule"/>
</dbReference>
<dbReference type="Pfam" id="PF01975">
    <property type="entry name" value="SurE"/>
    <property type="match status" value="1"/>
</dbReference>
<sequence>MRILITNDDGVRAPGLVALAEVARQYGEVKIVAPDHERSACAHSMTLRDPLRVKAVEWDGIEAYEVDGVPVDCVNVGLTVAWPDGCDLVLSGINNGPNLGFDITYSGTVAGAMEGAINGIRSISISMAVFVTDAPIHYETGKAWVDQNWAMLVEAPREPLTFLNVNIPSIALPELRGHRVATMGQRVYQDRVELRHDPWGRPYYWQGGVVVMDADQPGTDVAAVSEGFVAITPVSLDWTAHGLMAPLEAHMRHADVRARR</sequence>
<protein>
    <recommendedName>
        <fullName evidence="9">5'-nucleotidase SurE</fullName>
        <ecNumber evidence="9">3.1.3.5</ecNumber>
    </recommendedName>
    <alternativeName>
        <fullName evidence="9">Nucleoside 5'-monophosphate phosphohydrolase</fullName>
    </alternativeName>
</protein>
<comment type="caution">
    <text evidence="11">The sequence shown here is derived from an EMBL/GenBank/DDBJ whole genome shotgun (WGS) entry which is preliminary data.</text>
</comment>
<dbReference type="EC" id="3.1.3.5" evidence="9"/>
<dbReference type="Proteomes" id="UP000727962">
    <property type="component" value="Unassembled WGS sequence"/>
</dbReference>
<reference evidence="11" key="1">
    <citation type="submission" date="2020-07" db="EMBL/GenBank/DDBJ databases">
        <title>Huge and variable diversity of episymbiotic CPR bacteria and DPANN archaea in groundwater ecosystems.</title>
        <authorList>
            <person name="He C.Y."/>
            <person name="Keren R."/>
            <person name="Whittaker M."/>
            <person name="Farag I.F."/>
            <person name="Doudna J."/>
            <person name="Cate J.H.D."/>
            <person name="Banfield J.F."/>
        </authorList>
    </citation>
    <scope>NUCLEOTIDE SEQUENCE</scope>
    <source>
        <strain evidence="11">NC_groundwater_17_Pr7_B-0.1um_64_12</strain>
    </source>
</reference>
<gene>
    <name evidence="9 11" type="primary">surE</name>
    <name evidence="11" type="ORF">HYR64_01060</name>
</gene>
<dbReference type="NCBIfam" id="NF001490">
    <property type="entry name" value="PRK00346.1-4"/>
    <property type="match status" value="1"/>
</dbReference>
<feature type="binding site" evidence="9">
    <location>
        <position position="39"/>
    </location>
    <ligand>
        <name>a divalent metal cation</name>
        <dbReference type="ChEBI" id="CHEBI:60240"/>
    </ligand>
</feature>
<evidence type="ECO:0000313" key="11">
    <source>
        <dbReference type="EMBL" id="MBI1755681.1"/>
    </source>
</evidence>
<feature type="binding site" evidence="9">
    <location>
        <position position="94"/>
    </location>
    <ligand>
        <name>a divalent metal cation</name>
        <dbReference type="ChEBI" id="CHEBI:60240"/>
    </ligand>
</feature>
<feature type="domain" description="Survival protein SurE-like phosphatase/nucleotidase" evidence="10">
    <location>
        <begin position="3"/>
        <end position="189"/>
    </location>
</feature>
<dbReference type="GO" id="GO:0000166">
    <property type="term" value="F:nucleotide binding"/>
    <property type="evidence" value="ECO:0007669"/>
    <property type="project" value="UniProtKB-KW"/>
</dbReference>
<keyword evidence="6 9" id="KW-0479">Metal-binding</keyword>
<proteinExistence type="inferred from homology"/>
<accession>A0A931LYT8</accession>
<evidence type="ECO:0000256" key="9">
    <source>
        <dbReference type="HAMAP-Rule" id="MF_00060"/>
    </source>
</evidence>
<dbReference type="HAMAP" id="MF_00060">
    <property type="entry name" value="SurE"/>
    <property type="match status" value="1"/>
</dbReference>
<keyword evidence="5 9" id="KW-0963">Cytoplasm</keyword>
<comment type="function">
    <text evidence="9">Nucleotidase that shows phosphatase activity on nucleoside 5'-monophosphates.</text>
</comment>
<evidence type="ECO:0000256" key="3">
    <source>
        <dbReference type="ARBA" id="ARBA00004496"/>
    </source>
</evidence>
<evidence type="ECO:0000259" key="10">
    <source>
        <dbReference type="Pfam" id="PF01975"/>
    </source>
</evidence>
<evidence type="ECO:0000256" key="8">
    <source>
        <dbReference type="ARBA" id="ARBA00022801"/>
    </source>
</evidence>
<evidence type="ECO:0000256" key="7">
    <source>
        <dbReference type="ARBA" id="ARBA00022741"/>
    </source>
</evidence>
<dbReference type="EMBL" id="JACOSL010000006">
    <property type="protein sequence ID" value="MBI1755681.1"/>
    <property type="molecule type" value="Genomic_DNA"/>
</dbReference>
<feature type="binding site" evidence="9">
    <location>
        <position position="9"/>
    </location>
    <ligand>
        <name>a divalent metal cation</name>
        <dbReference type="ChEBI" id="CHEBI:60240"/>
    </ligand>
</feature>
<dbReference type="GO" id="GO:0004309">
    <property type="term" value="F:exopolyphosphatase activity"/>
    <property type="evidence" value="ECO:0007669"/>
    <property type="project" value="TreeGrafter"/>
</dbReference>
<name>A0A931LYT8_FIMGI</name>
<dbReference type="NCBIfam" id="TIGR00087">
    <property type="entry name" value="surE"/>
    <property type="match status" value="1"/>
</dbReference>
<dbReference type="GO" id="GO:0046872">
    <property type="term" value="F:metal ion binding"/>
    <property type="evidence" value="ECO:0007669"/>
    <property type="project" value="UniProtKB-UniRule"/>
</dbReference>
<keyword evidence="7 9" id="KW-0547">Nucleotide-binding</keyword>
<comment type="subcellular location">
    <subcellularLocation>
        <location evidence="3 9">Cytoplasm</location>
    </subcellularLocation>
</comment>
<comment type="catalytic activity">
    <reaction evidence="1 9">
        <text>a ribonucleoside 5'-phosphate + H2O = a ribonucleoside + phosphate</text>
        <dbReference type="Rhea" id="RHEA:12484"/>
        <dbReference type="ChEBI" id="CHEBI:15377"/>
        <dbReference type="ChEBI" id="CHEBI:18254"/>
        <dbReference type="ChEBI" id="CHEBI:43474"/>
        <dbReference type="ChEBI" id="CHEBI:58043"/>
        <dbReference type="EC" id="3.1.3.5"/>
    </reaction>
</comment>
<dbReference type="PANTHER" id="PTHR30457:SF12">
    <property type="entry name" value="5'_3'-NUCLEOTIDASE SURE"/>
    <property type="match status" value="1"/>
</dbReference>
<evidence type="ECO:0000256" key="5">
    <source>
        <dbReference type="ARBA" id="ARBA00022490"/>
    </source>
</evidence>
<feature type="binding site" evidence="9">
    <location>
        <position position="8"/>
    </location>
    <ligand>
        <name>a divalent metal cation</name>
        <dbReference type="ChEBI" id="CHEBI:60240"/>
    </ligand>
</feature>
<dbReference type="GO" id="GO:0008254">
    <property type="term" value="F:3'-nucleotidase activity"/>
    <property type="evidence" value="ECO:0007669"/>
    <property type="project" value="TreeGrafter"/>
</dbReference>
<dbReference type="FunFam" id="3.40.1210.10:FF:000001">
    <property type="entry name" value="5'/3'-nucleotidase SurE"/>
    <property type="match status" value="1"/>
</dbReference>
<comment type="cofactor">
    <cofactor evidence="9">
        <name>a divalent metal cation</name>
        <dbReference type="ChEBI" id="CHEBI:60240"/>
    </cofactor>
    <text evidence="9">Binds 1 divalent metal cation per subunit.</text>
</comment>
<evidence type="ECO:0000256" key="6">
    <source>
        <dbReference type="ARBA" id="ARBA00022723"/>
    </source>
</evidence>
<dbReference type="PANTHER" id="PTHR30457">
    <property type="entry name" value="5'-NUCLEOTIDASE SURE"/>
    <property type="match status" value="1"/>
</dbReference>
<dbReference type="AlphaFoldDB" id="A0A931LYT8"/>
<evidence type="ECO:0000256" key="4">
    <source>
        <dbReference type="ARBA" id="ARBA00011062"/>
    </source>
</evidence>
<organism evidence="11 12">
    <name type="scientific">Fimbriimonas ginsengisoli</name>
    <dbReference type="NCBI Taxonomy" id="1005039"/>
    <lineage>
        <taxon>Bacteria</taxon>
        <taxon>Bacillati</taxon>
        <taxon>Armatimonadota</taxon>
        <taxon>Fimbriimonadia</taxon>
        <taxon>Fimbriimonadales</taxon>
        <taxon>Fimbriimonadaceae</taxon>
        <taxon>Fimbriimonas</taxon>
    </lineage>
</organism>
<dbReference type="InterPro" id="IPR002828">
    <property type="entry name" value="SurE-like_Pase/nucleotidase"/>
</dbReference>
<dbReference type="InterPro" id="IPR030048">
    <property type="entry name" value="SurE"/>
</dbReference>
<comment type="similarity">
    <text evidence="4 9">Belongs to the SurE nucleotidase family.</text>
</comment>